<dbReference type="PANTHER" id="PTHR30055:SF234">
    <property type="entry name" value="HTH-TYPE TRANSCRIPTIONAL REGULATOR BETI"/>
    <property type="match status" value="1"/>
</dbReference>
<dbReference type="InterPro" id="IPR001647">
    <property type="entry name" value="HTH_TetR"/>
</dbReference>
<dbReference type="InterPro" id="IPR050109">
    <property type="entry name" value="HTH-type_TetR-like_transc_reg"/>
</dbReference>
<name>A0A4Y4DSM1_GLUUR</name>
<protein>
    <submittedName>
        <fullName evidence="6">TetR family transcriptional regulator</fullName>
    </submittedName>
</protein>
<organism evidence="6 7">
    <name type="scientific">Glutamicibacter uratoxydans</name>
    <name type="common">Arthrobacter uratoxydans</name>
    <dbReference type="NCBI Taxonomy" id="43667"/>
    <lineage>
        <taxon>Bacteria</taxon>
        <taxon>Bacillati</taxon>
        <taxon>Actinomycetota</taxon>
        <taxon>Actinomycetes</taxon>
        <taxon>Micrococcales</taxon>
        <taxon>Micrococcaceae</taxon>
        <taxon>Glutamicibacter</taxon>
    </lineage>
</organism>
<evidence type="ECO:0000256" key="3">
    <source>
        <dbReference type="ARBA" id="ARBA00023163"/>
    </source>
</evidence>
<dbReference type="InterPro" id="IPR036271">
    <property type="entry name" value="Tet_transcr_reg_TetR-rel_C_sf"/>
</dbReference>
<evidence type="ECO:0000259" key="5">
    <source>
        <dbReference type="PROSITE" id="PS50977"/>
    </source>
</evidence>
<feature type="DNA-binding region" description="H-T-H motif" evidence="4">
    <location>
        <begin position="28"/>
        <end position="47"/>
    </location>
</feature>
<dbReference type="SUPFAM" id="SSF46689">
    <property type="entry name" value="Homeodomain-like"/>
    <property type="match status" value="1"/>
</dbReference>
<dbReference type="OrthoDB" id="3192968at2"/>
<dbReference type="GO" id="GO:0003700">
    <property type="term" value="F:DNA-binding transcription factor activity"/>
    <property type="evidence" value="ECO:0007669"/>
    <property type="project" value="TreeGrafter"/>
</dbReference>
<dbReference type="PROSITE" id="PS50977">
    <property type="entry name" value="HTH_TETR_2"/>
    <property type="match status" value="1"/>
</dbReference>
<dbReference type="SUPFAM" id="SSF48498">
    <property type="entry name" value="Tetracyclin repressor-like, C-terminal domain"/>
    <property type="match status" value="1"/>
</dbReference>
<evidence type="ECO:0000256" key="2">
    <source>
        <dbReference type="ARBA" id="ARBA00023125"/>
    </source>
</evidence>
<dbReference type="Pfam" id="PF00440">
    <property type="entry name" value="TetR_N"/>
    <property type="match status" value="1"/>
</dbReference>
<dbReference type="GO" id="GO:0000976">
    <property type="term" value="F:transcription cis-regulatory region binding"/>
    <property type="evidence" value="ECO:0007669"/>
    <property type="project" value="TreeGrafter"/>
</dbReference>
<dbReference type="PANTHER" id="PTHR30055">
    <property type="entry name" value="HTH-TYPE TRANSCRIPTIONAL REGULATOR RUTR"/>
    <property type="match status" value="1"/>
</dbReference>
<sequence>MRSDALRRRELILRTARQLFAEHGANIAMESIADASNVGIGTLYRNFTARPELVEEVTLDMLRDVKSAAEEAVVRLGEGELNAWDEFLQTLISLNLGALSEALGVQLPATVGGRIMDLQRSTVKVVNQALEMAKQENLIRHDITGNELITGIGIVTRPLPRAFAKAAPGLSQRLTSIMMDGMKPNPALQPAGSASS</sequence>
<dbReference type="AlphaFoldDB" id="A0A4Y4DSM1"/>
<keyword evidence="3" id="KW-0804">Transcription</keyword>
<proteinExistence type="predicted"/>
<feature type="domain" description="HTH tetR-type" evidence="5">
    <location>
        <begin position="6"/>
        <end position="65"/>
    </location>
</feature>
<keyword evidence="7" id="KW-1185">Reference proteome</keyword>
<dbReference type="InterPro" id="IPR009057">
    <property type="entry name" value="Homeodomain-like_sf"/>
</dbReference>
<evidence type="ECO:0000256" key="1">
    <source>
        <dbReference type="ARBA" id="ARBA00023015"/>
    </source>
</evidence>
<dbReference type="Gene3D" id="1.10.357.10">
    <property type="entry name" value="Tetracycline Repressor, domain 2"/>
    <property type="match status" value="1"/>
</dbReference>
<dbReference type="EMBL" id="BJNY01000005">
    <property type="protein sequence ID" value="GED05501.1"/>
    <property type="molecule type" value="Genomic_DNA"/>
</dbReference>
<evidence type="ECO:0000313" key="6">
    <source>
        <dbReference type="EMBL" id="GED05501.1"/>
    </source>
</evidence>
<keyword evidence="2 4" id="KW-0238">DNA-binding</keyword>
<keyword evidence="1" id="KW-0805">Transcription regulation</keyword>
<evidence type="ECO:0000256" key="4">
    <source>
        <dbReference type="PROSITE-ProRule" id="PRU00335"/>
    </source>
</evidence>
<dbReference type="Proteomes" id="UP000316612">
    <property type="component" value="Unassembled WGS sequence"/>
</dbReference>
<evidence type="ECO:0000313" key="7">
    <source>
        <dbReference type="Proteomes" id="UP000316612"/>
    </source>
</evidence>
<gene>
    <name evidence="6" type="ORF">AUR04nite_10330</name>
</gene>
<accession>A0A4Y4DSM1</accession>
<dbReference type="RefSeq" id="WP_141362646.1">
    <property type="nucleotide sequence ID" value="NZ_BAAAJL010000008.1"/>
</dbReference>
<comment type="caution">
    <text evidence="6">The sequence shown here is derived from an EMBL/GenBank/DDBJ whole genome shotgun (WGS) entry which is preliminary data.</text>
</comment>
<reference evidence="6 7" key="1">
    <citation type="submission" date="2019-06" db="EMBL/GenBank/DDBJ databases">
        <title>Whole genome shotgun sequence of Glutamicibacter uratoxydans NBRC 15515.</title>
        <authorList>
            <person name="Hosoyama A."/>
            <person name="Uohara A."/>
            <person name="Ohji S."/>
            <person name="Ichikawa N."/>
        </authorList>
    </citation>
    <scope>NUCLEOTIDE SEQUENCE [LARGE SCALE GENOMIC DNA]</scope>
    <source>
        <strain evidence="6 7">NBRC 15515</strain>
    </source>
</reference>
<dbReference type="PRINTS" id="PR00455">
    <property type="entry name" value="HTHTETR"/>
</dbReference>